<sequence length="175" mass="20199">MKGDLANAINKRIFELRKERGWSQDQLAEKVNVSRQSISKWESAQALPEIEKVIELSKIFQVTTDYLLLDQADEKEARPKWTTSESEGYQQEVRSFGLVNVLYILFLAITLFFFAGGLYLPWNPSLIFFLFFLSAGAALACKRYLTIKKTYLDQITNFRVESAEHQEPHSYSQTS</sequence>
<dbReference type="AlphaFoldDB" id="A0AAP6EPC8"/>
<evidence type="ECO:0000259" key="3">
    <source>
        <dbReference type="PROSITE" id="PS50943"/>
    </source>
</evidence>
<dbReference type="SMART" id="SM00530">
    <property type="entry name" value="HTH_XRE"/>
    <property type="match status" value="1"/>
</dbReference>
<keyword evidence="2" id="KW-0472">Membrane</keyword>
<dbReference type="InterPro" id="IPR010982">
    <property type="entry name" value="Lambda_DNA-bd_dom_sf"/>
</dbReference>
<reference evidence="4" key="1">
    <citation type="submission" date="2023-11" db="EMBL/GenBank/DDBJ databases">
        <title>Streptococcus anginosus urogential strains.</title>
        <authorList>
            <person name="Appleberry H."/>
            <person name="Garcia-Israel J."/>
            <person name="Wolfe A."/>
            <person name="Putonti C."/>
        </authorList>
    </citation>
    <scope>NUCLEOTIDE SEQUENCE</scope>
    <source>
        <strain evidence="4">UMB1758</strain>
    </source>
</reference>
<evidence type="ECO:0000313" key="4">
    <source>
        <dbReference type="EMBL" id="MDX5040791.1"/>
    </source>
</evidence>
<accession>A0AAP6EPC8</accession>
<dbReference type="EMBL" id="JAWWVP010000008">
    <property type="protein sequence ID" value="MDX5040791.1"/>
    <property type="molecule type" value="Genomic_DNA"/>
</dbReference>
<organism evidence="4">
    <name type="scientific">Streptococcus anginosus</name>
    <dbReference type="NCBI Taxonomy" id="1328"/>
    <lineage>
        <taxon>Bacteria</taxon>
        <taxon>Bacillati</taxon>
        <taxon>Bacillota</taxon>
        <taxon>Bacilli</taxon>
        <taxon>Lactobacillales</taxon>
        <taxon>Streptococcaceae</taxon>
        <taxon>Streptococcus</taxon>
        <taxon>Streptococcus anginosus group</taxon>
    </lineage>
</organism>
<keyword evidence="2" id="KW-0812">Transmembrane</keyword>
<evidence type="ECO:0000256" key="1">
    <source>
        <dbReference type="ARBA" id="ARBA00023125"/>
    </source>
</evidence>
<dbReference type="PANTHER" id="PTHR46558:SF13">
    <property type="entry name" value="HTH-TYPE TRANSCRIPTIONAL REGULATOR IMMR"/>
    <property type="match status" value="1"/>
</dbReference>
<dbReference type="Pfam" id="PF01381">
    <property type="entry name" value="HTH_3"/>
    <property type="match status" value="1"/>
</dbReference>
<dbReference type="InterPro" id="IPR001387">
    <property type="entry name" value="Cro/C1-type_HTH"/>
</dbReference>
<evidence type="ECO:0000256" key="2">
    <source>
        <dbReference type="SAM" id="Phobius"/>
    </source>
</evidence>
<proteinExistence type="predicted"/>
<feature type="transmembrane region" description="Helical" evidence="2">
    <location>
        <begin position="126"/>
        <end position="145"/>
    </location>
</feature>
<dbReference type="CDD" id="cd00093">
    <property type="entry name" value="HTH_XRE"/>
    <property type="match status" value="1"/>
</dbReference>
<name>A0AAP6EPC8_STRAP</name>
<feature type="domain" description="HTH cro/C1-type" evidence="3">
    <location>
        <begin position="15"/>
        <end position="67"/>
    </location>
</feature>
<dbReference type="GO" id="GO:0003677">
    <property type="term" value="F:DNA binding"/>
    <property type="evidence" value="ECO:0007669"/>
    <property type="project" value="UniProtKB-KW"/>
</dbReference>
<feature type="transmembrane region" description="Helical" evidence="2">
    <location>
        <begin position="101"/>
        <end position="120"/>
    </location>
</feature>
<dbReference type="RefSeq" id="WP_320060455.1">
    <property type="nucleotide sequence ID" value="NZ_JAWWVP020000002.1"/>
</dbReference>
<gene>
    <name evidence="4" type="ORF">SFH28_08025</name>
</gene>
<keyword evidence="2" id="KW-1133">Transmembrane helix</keyword>
<keyword evidence="1" id="KW-0238">DNA-binding</keyword>
<comment type="caution">
    <text evidence="4">The sequence shown here is derived from an EMBL/GenBank/DDBJ whole genome shotgun (WGS) entry which is preliminary data.</text>
</comment>
<dbReference type="PROSITE" id="PS50943">
    <property type="entry name" value="HTH_CROC1"/>
    <property type="match status" value="1"/>
</dbReference>
<dbReference type="SUPFAM" id="SSF47413">
    <property type="entry name" value="lambda repressor-like DNA-binding domains"/>
    <property type="match status" value="1"/>
</dbReference>
<protein>
    <submittedName>
        <fullName evidence="4">Helix-turn-helix transcriptional regulator</fullName>
    </submittedName>
</protein>
<dbReference type="PANTHER" id="PTHR46558">
    <property type="entry name" value="TRACRIPTIONAL REGULATORY PROTEIN-RELATED-RELATED"/>
    <property type="match status" value="1"/>
</dbReference>
<dbReference type="Gene3D" id="1.10.260.40">
    <property type="entry name" value="lambda repressor-like DNA-binding domains"/>
    <property type="match status" value="1"/>
</dbReference>